<dbReference type="AlphaFoldDB" id="A0A6P6AEZ6"/>
<keyword evidence="4 14" id="KW-0812">Transmembrane</keyword>
<dbReference type="InterPro" id="IPR046959">
    <property type="entry name" value="PRK1-6/SRF4-like"/>
</dbReference>
<dbReference type="Gene3D" id="1.10.510.10">
    <property type="entry name" value="Transferase(Phosphotransferase) domain 1"/>
    <property type="match status" value="1"/>
</dbReference>
<keyword evidence="17" id="KW-1185">Reference proteome</keyword>
<dbReference type="KEGG" id="dzi:111308980"/>
<feature type="domain" description="Protein kinase" evidence="16">
    <location>
        <begin position="458"/>
        <end position="764"/>
    </location>
</feature>
<evidence type="ECO:0000256" key="2">
    <source>
        <dbReference type="ARBA" id="ARBA00022553"/>
    </source>
</evidence>
<dbReference type="InterPro" id="IPR001611">
    <property type="entry name" value="Leu-rich_rpt"/>
</dbReference>
<comment type="subcellular location">
    <subcellularLocation>
        <location evidence="1">Membrane</location>
        <topology evidence="1">Single-pass type I membrane protein</topology>
    </subcellularLocation>
</comment>
<keyword evidence="5 15" id="KW-0732">Signal</keyword>
<keyword evidence="3" id="KW-0433">Leucine-rich repeat</keyword>
<evidence type="ECO:0000256" key="3">
    <source>
        <dbReference type="ARBA" id="ARBA00022614"/>
    </source>
</evidence>
<feature type="region of interest" description="Disordered" evidence="13">
    <location>
        <begin position="369"/>
        <end position="390"/>
    </location>
</feature>
<dbReference type="RefSeq" id="XP_022763441.1">
    <property type="nucleotide sequence ID" value="XM_022907706.1"/>
</dbReference>
<dbReference type="InterPro" id="IPR032675">
    <property type="entry name" value="LRR_dom_sf"/>
</dbReference>
<keyword evidence="6" id="KW-0677">Repeat</keyword>
<dbReference type="Pfam" id="PF13855">
    <property type="entry name" value="LRR_8"/>
    <property type="match status" value="1"/>
</dbReference>
<feature type="region of interest" description="Disordered" evidence="13">
    <location>
        <begin position="625"/>
        <end position="652"/>
    </location>
</feature>
<evidence type="ECO:0000256" key="15">
    <source>
        <dbReference type="SAM" id="SignalP"/>
    </source>
</evidence>
<name>A0A6P6AEZ6_DURZI</name>
<keyword evidence="8" id="KW-0067">ATP-binding</keyword>
<dbReference type="GeneID" id="111308980"/>
<dbReference type="PROSITE" id="PS50011">
    <property type="entry name" value="PROTEIN_KINASE_DOM"/>
    <property type="match status" value="1"/>
</dbReference>
<dbReference type="GO" id="GO:0004672">
    <property type="term" value="F:protein kinase activity"/>
    <property type="evidence" value="ECO:0007669"/>
    <property type="project" value="InterPro"/>
</dbReference>
<dbReference type="PANTHER" id="PTHR48007">
    <property type="entry name" value="LEUCINE-RICH REPEAT RECEPTOR-LIKE PROTEIN KINASE PXC1"/>
    <property type="match status" value="1"/>
</dbReference>
<dbReference type="FunFam" id="3.80.10.10:FF:000101">
    <property type="entry name" value="LRR receptor-like serine/threonine-protein kinase ERECTA"/>
    <property type="match status" value="1"/>
</dbReference>
<dbReference type="SUPFAM" id="SSF52058">
    <property type="entry name" value="L domain-like"/>
    <property type="match status" value="1"/>
</dbReference>
<keyword evidence="11" id="KW-0675">Receptor</keyword>
<evidence type="ECO:0000256" key="13">
    <source>
        <dbReference type="SAM" id="MobiDB-lite"/>
    </source>
</evidence>
<evidence type="ECO:0000256" key="8">
    <source>
        <dbReference type="ARBA" id="ARBA00022840"/>
    </source>
</evidence>
<dbReference type="InterPro" id="IPR011009">
    <property type="entry name" value="Kinase-like_dom_sf"/>
</dbReference>
<dbReference type="Gene3D" id="3.30.200.20">
    <property type="entry name" value="Phosphorylase Kinase, domain 1"/>
    <property type="match status" value="1"/>
</dbReference>
<reference evidence="18 19" key="1">
    <citation type="submission" date="2025-04" db="UniProtKB">
        <authorList>
            <consortium name="RefSeq"/>
        </authorList>
    </citation>
    <scope>IDENTIFICATION</scope>
    <source>
        <tissue evidence="18 19">Fruit stalk</tissue>
    </source>
</reference>
<dbReference type="CDD" id="cd14066">
    <property type="entry name" value="STKc_IRAK"/>
    <property type="match status" value="1"/>
</dbReference>
<dbReference type="Pfam" id="PF00069">
    <property type="entry name" value="Pkinase"/>
    <property type="match status" value="1"/>
</dbReference>
<protein>
    <submittedName>
        <fullName evidence="18 19">Receptor protein kinase-like protein At4g34220</fullName>
    </submittedName>
</protein>
<dbReference type="GO" id="GO:0005524">
    <property type="term" value="F:ATP binding"/>
    <property type="evidence" value="ECO:0007669"/>
    <property type="project" value="UniProtKB-KW"/>
</dbReference>
<proteinExistence type="predicted"/>
<evidence type="ECO:0000256" key="6">
    <source>
        <dbReference type="ARBA" id="ARBA00022737"/>
    </source>
</evidence>
<dbReference type="OrthoDB" id="346907at2759"/>
<feature type="chain" id="PRO_5044649164" evidence="15">
    <location>
        <begin position="25"/>
        <end position="775"/>
    </location>
</feature>
<gene>
    <name evidence="18 19" type="primary">LOC111308980</name>
</gene>
<organism evidence="17 19">
    <name type="scientific">Durio zibethinus</name>
    <name type="common">Durian</name>
    <dbReference type="NCBI Taxonomy" id="66656"/>
    <lineage>
        <taxon>Eukaryota</taxon>
        <taxon>Viridiplantae</taxon>
        <taxon>Streptophyta</taxon>
        <taxon>Embryophyta</taxon>
        <taxon>Tracheophyta</taxon>
        <taxon>Spermatophyta</taxon>
        <taxon>Magnoliopsida</taxon>
        <taxon>eudicotyledons</taxon>
        <taxon>Gunneridae</taxon>
        <taxon>Pentapetalae</taxon>
        <taxon>rosids</taxon>
        <taxon>malvids</taxon>
        <taxon>Malvales</taxon>
        <taxon>Malvaceae</taxon>
        <taxon>Helicteroideae</taxon>
        <taxon>Durio</taxon>
    </lineage>
</organism>
<evidence type="ECO:0000256" key="12">
    <source>
        <dbReference type="ARBA" id="ARBA00023180"/>
    </source>
</evidence>
<evidence type="ECO:0000256" key="5">
    <source>
        <dbReference type="ARBA" id="ARBA00022729"/>
    </source>
</evidence>
<keyword evidence="9 14" id="KW-1133">Transmembrane helix</keyword>
<evidence type="ECO:0000256" key="4">
    <source>
        <dbReference type="ARBA" id="ARBA00022692"/>
    </source>
</evidence>
<keyword evidence="12" id="KW-0325">Glycoprotein</keyword>
<dbReference type="GO" id="GO:0016020">
    <property type="term" value="C:membrane"/>
    <property type="evidence" value="ECO:0007669"/>
    <property type="project" value="UniProtKB-SubCell"/>
</dbReference>
<dbReference type="Pfam" id="PF00560">
    <property type="entry name" value="LRR_1"/>
    <property type="match status" value="3"/>
</dbReference>
<dbReference type="Proteomes" id="UP000515121">
    <property type="component" value="Unplaced"/>
</dbReference>
<dbReference type="Pfam" id="PF08263">
    <property type="entry name" value="LRRNT_2"/>
    <property type="match status" value="1"/>
</dbReference>
<dbReference type="RefSeq" id="XP_022763442.1">
    <property type="nucleotide sequence ID" value="XM_022907707.1"/>
</dbReference>
<evidence type="ECO:0000313" key="17">
    <source>
        <dbReference type="Proteomes" id="UP000515121"/>
    </source>
</evidence>
<evidence type="ECO:0000313" key="19">
    <source>
        <dbReference type="RefSeq" id="XP_022763442.1"/>
    </source>
</evidence>
<keyword evidence="10 14" id="KW-0472">Membrane</keyword>
<evidence type="ECO:0000256" key="11">
    <source>
        <dbReference type="ARBA" id="ARBA00023170"/>
    </source>
</evidence>
<evidence type="ECO:0000256" key="1">
    <source>
        <dbReference type="ARBA" id="ARBA00004479"/>
    </source>
</evidence>
<dbReference type="PANTHER" id="PTHR48007:SF47">
    <property type="entry name" value="PROTEIN KINASE DOMAIN-CONTAINING PROTEIN"/>
    <property type="match status" value="1"/>
</dbReference>
<evidence type="ECO:0000313" key="18">
    <source>
        <dbReference type="RefSeq" id="XP_022763441.1"/>
    </source>
</evidence>
<evidence type="ECO:0000256" key="14">
    <source>
        <dbReference type="SAM" id="Phobius"/>
    </source>
</evidence>
<accession>A0A6P6AEZ6</accession>
<feature type="transmembrane region" description="Helical" evidence="14">
    <location>
        <begin position="337"/>
        <end position="359"/>
    </location>
</feature>
<dbReference type="InterPro" id="IPR013210">
    <property type="entry name" value="LRR_N_plant-typ"/>
</dbReference>
<dbReference type="InterPro" id="IPR000719">
    <property type="entry name" value="Prot_kinase_dom"/>
</dbReference>
<keyword evidence="7" id="KW-0547">Nucleotide-binding</keyword>
<dbReference type="Gene3D" id="3.80.10.10">
    <property type="entry name" value="Ribonuclease Inhibitor"/>
    <property type="match status" value="2"/>
</dbReference>
<evidence type="ECO:0000259" key="16">
    <source>
        <dbReference type="PROSITE" id="PS50011"/>
    </source>
</evidence>
<evidence type="ECO:0000256" key="9">
    <source>
        <dbReference type="ARBA" id="ARBA00022989"/>
    </source>
</evidence>
<dbReference type="SUPFAM" id="SSF56112">
    <property type="entry name" value="Protein kinase-like (PK-like)"/>
    <property type="match status" value="1"/>
</dbReference>
<evidence type="ECO:0000256" key="7">
    <source>
        <dbReference type="ARBA" id="ARBA00022741"/>
    </source>
</evidence>
<sequence length="775" mass="83528">MGFNRSVFHFFTFLLLVFQVPSLALNTDGVLLLSFKYSILSDPLSVLQSWNYDDETPCAWNGVTCADIGIPGTPDTFRVTSLVLPNSRLLGSISEDLGHIQHLRHLDLSDNLFNGTLPSSIFNSTELQVFSLSGNVISGQLPESIGGMTSLQLLNLSNNALAGTVPENLTALQNLTVVSLRSNYFSGNVPSGFNSVEVLDLSSNLLNGSLPLDFGGGNLHYLNLSYNKISGSIAPEFAKQLPHNATIDLSFNNLTGAIPESLSLLNQKTESFSGNIDLCGKPLKSLCSIPSTLSTPPNVSQSISPAIAVIPQSIDSTPGEPNTIQNQARGSLKPGTIAAIAVADLAGISILGMIILYVYQLKKRKDLNQSTSTSNLEKKPDVPVSKAQVESGTIMPSSCSCIKLKLIETSDTTTTSSDSDQEEKNRVINLNPTEAYQKGGKLVTVDGETELELETLLKASAYILGTSGSSIVYKAVLENGTAFAVRRIGESSVERLKDFESQVRIIAKLRHPNLVKILGFYWGDDEKLVIYDYVSNGSLACSSTYRRSGSSSPCHLPFEARLKIARGVALGLAYIHEKKQVHGNIKPSNILLNSNMEPLISDLGLDRLLSGNASYKANNSSARFISSQRSTASRDGPSYPRTSPSPHVPATASYSTGIYQAPESLKNLKPNPKWDVYSFGVILLELLSGRVFSTRELGQLEMPAGSIGEEKIRAVRLADVAIRSDVEGREEAMLACFRLGFSCASFVPQKRPSMKEAVQILEKIPEAASSSSSSC</sequence>
<evidence type="ECO:0000256" key="10">
    <source>
        <dbReference type="ARBA" id="ARBA00023136"/>
    </source>
</evidence>
<dbReference type="FunFam" id="3.80.10.10:FF:000722">
    <property type="entry name" value="Leucine-rich repeat receptor-like protein kinase"/>
    <property type="match status" value="1"/>
</dbReference>
<feature type="signal peptide" evidence="15">
    <location>
        <begin position="1"/>
        <end position="24"/>
    </location>
</feature>
<keyword evidence="2" id="KW-0597">Phosphoprotein</keyword>